<keyword evidence="1" id="KW-0808">Transferase</keyword>
<sequence length="182" mass="19378">MSVVDKAFAVTKGSLLKLKLSKSGKLPRLRGGCSVKSQGQIVAGHNLSITGRPIKVSLNTENKESKIVFGNNVFINYGVDIGCARLVRIGDNVKIGPLTNIIDSNYHLVDSNDSLKSEQVVIKNNVWIGRGCSILSGVTIGENSVVAAGSVVNKDVPPNVLVAGSPAKMVKNLEIKDGWIRE</sequence>
<dbReference type="SUPFAM" id="SSF51161">
    <property type="entry name" value="Trimeric LpxA-like enzymes"/>
    <property type="match status" value="1"/>
</dbReference>
<name>A0A3D8X2V4_PRIMG</name>
<evidence type="ECO:0000313" key="2">
    <source>
        <dbReference type="Proteomes" id="UP000256519"/>
    </source>
</evidence>
<dbReference type="Gene3D" id="2.160.10.10">
    <property type="entry name" value="Hexapeptide repeat proteins"/>
    <property type="match status" value="1"/>
</dbReference>
<dbReference type="EMBL" id="PQWM01000009">
    <property type="protein sequence ID" value="RDZ14697.1"/>
    <property type="molecule type" value="Genomic_DNA"/>
</dbReference>
<dbReference type="Pfam" id="PF00132">
    <property type="entry name" value="Hexapep"/>
    <property type="match status" value="1"/>
</dbReference>
<protein>
    <submittedName>
        <fullName evidence="1">Acetyltransferase</fullName>
    </submittedName>
</protein>
<dbReference type="InterPro" id="IPR001451">
    <property type="entry name" value="Hexapep"/>
</dbReference>
<dbReference type="RefSeq" id="WP_116074403.1">
    <property type="nucleotide sequence ID" value="NZ_CP187630.1"/>
</dbReference>
<organism evidence="1 2">
    <name type="scientific">Priestia megaterium</name>
    <name type="common">Bacillus megaterium</name>
    <dbReference type="NCBI Taxonomy" id="1404"/>
    <lineage>
        <taxon>Bacteria</taxon>
        <taxon>Bacillati</taxon>
        <taxon>Bacillota</taxon>
        <taxon>Bacilli</taxon>
        <taxon>Bacillales</taxon>
        <taxon>Bacillaceae</taxon>
        <taxon>Priestia</taxon>
    </lineage>
</organism>
<reference evidence="1 2" key="1">
    <citation type="journal article" date="2018" name="Appl. Environ. Microbiol.">
        <title>Antimicrobial susceptibility testing and tentative epidemiological cut-off values of five Bacillus species relevant for use as animal feed additives or for plant protection.</title>
        <authorList>
            <person name="Agerso Y."/>
            <person name="Stuer-Lauridsen B."/>
            <person name="Bjerre K."/>
            <person name="Jensen M.G."/>
            <person name="Johansen E."/>
            <person name="Bennedsen M."/>
            <person name="Brockmann E."/>
            <person name="Nielsen B."/>
        </authorList>
    </citation>
    <scope>NUCLEOTIDE SEQUENCE [LARGE SCALE GENOMIC DNA]</scope>
    <source>
        <strain evidence="1 2">CHCC20162</strain>
    </source>
</reference>
<proteinExistence type="predicted"/>
<dbReference type="InterPro" id="IPR051159">
    <property type="entry name" value="Hexapeptide_acetyltransf"/>
</dbReference>
<dbReference type="InterPro" id="IPR011004">
    <property type="entry name" value="Trimer_LpxA-like_sf"/>
</dbReference>
<dbReference type="PANTHER" id="PTHR23416">
    <property type="entry name" value="SIALIC ACID SYNTHASE-RELATED"/>
    <property type="match status" value="1"/>
</dbReference>
<evidence type="ECO:0000313" key="1">
    <source>
        <dbReference type="EMBL" id="RDZ14697.1"/>
    </source>
</evidence>
<dbReference type="CDD" id="cd04647">
    <property type="entry name" value="LbH_MAT_like"/>
    <property type="match status" value="1"/>
</dbReference>
<comment type="caution">
    <text evidence="1">The sequence shown here is derived from an EMBL/GenBank/DDBJ whole genome shotgun (WGS) entry which is preliminary data.</text>
</comment>
<gene>
    <name evidence="1" type="ORF">C3744_12450</name>
</gene>
<accession>A0A3D8X2V4</accession>
<dbReference type="Proteomes" id="UP000256519">
    <property type="component" value="Unassembled WGS sequence"/>
</dbReference>
<dbReference type="AlphaFoldDB" id="A0A3D8X2V4"/>
<dbReference type="GO" id="GO:0016740">
    <property type="term" value="F:transferase activity"/>
    <property type="evidence" value="ECO:0007669"/>
    <property type="project" value="UniProtKB-KW"/>
</dbReference>